<evidence type="ECO:0000256" key="4">
    <source>
        <dbReference type="SAM" id="Coils"/>
    </source>
</evidence>
<dbReference type="WBParaSite" id="PDA_v2.g29929.t1">
    <property type="protein sequence ID" value="PDA_v2.g29929.t1"/>
    <property type="gene ID" value="PDA_v2.g29929"/>
</dbReference>
<dbReference type="Proteomes" id="UP000887578">
    <property type="component" value="Unplaced"/>
</dbReference>
<organism evidence="6 7">
    <name type="scientific">Panagrolaimus davidi</name>
    <dbReference type="NCBI Taxonomy" id="227884"/>
    <lineage>
        <taxon>Eukaryota</taxon>
        <taxon>Metazoa</taxon>
        <taxon>Ecdysozoa</taxon>
        <taxon>Nematoda</taxon>
        <taxon>Chromadorea</taxon>
        <taxon>Rhabditida</taxon>
        <taxon>Tylenchina</taxon>
        <taxon>Panagrolaimomorpha</taxon>
        <taxon>Panagrolaimoidea</taxon>
        <taxon>Panagrolaimidae</taxon>
        <taxon>Panagrolaimus</taxon>
    </lineage>
</organism>
<accession>A0A914QDU2</accession>
<name>A0A914QDU2_9BILA</name>
<reference evidence="7" key="1">
    <citation type="submission" date="2022-11" db="UniProtKB">
        <authorList>
            <consortium name="WormBaseParasite"/>
        </authorList>
    </citation>
    <scope>IDENTIFICATION</scope>
</reference>
<dbReference type="AlphaFoldDB" id="A0A914QDU2"/>
<evidence type="ECO:0000256" key="1">
    <source>
        <dbReference type="ARBA" id="ARBA00007381"/>
    </source>
</evidence>
<evidence type="ECO:0000259" key="5">
    <source>
        <dbReference type="Pfam" id="PF24611"/>
    </source>
</evidence>
<comment type="similarity">
    <text evidence="1">Belongs to the heat shock protein 70 family.</text>
</comment>
<dbReference type="GO" id="GO:0140662">
    <property type="term" value="F:ATP-dependent protein folding chaperone"/>
    <property type="evidence" value="ECO:0007669"/>
    <property type="project" value="InterPro"/>
</dbReference>
<evidence type="ECO:0000256" key="2">
    <source>
        <dbReference type="ARBA" id="ARBA00022741"/>
    </source>
</evidence>
<dbReference type="Gene3D" id="3.30.420.40">
    <property type="match status" value="1"/>
</dbReference>
<feature type="domain" description="Nuclear anchorage protein 1 spectrin-like repeat" evidence="5">
    <location>
        <begin position="284"/>
        <end position="374"/>
    </location>
</feature>
<dbReference type="InterPro" id="IPR013126">
    <property type="entry name" value="Hsp_70_fam"/>
</dbReference>
<feature type="coiled-coil region" evidence="4">
    <location>
        <begin position="352"/>
        <end position="379"/>
    </location>
</feature>
<dbReference type="SUPFAM" id="SSF53067">
    <property type="entry name" value="Actin-like ATPase domain"/>
    <property type="match status" value="1"/>
</dbReference>
<dbReference type="GO" id="GO:0005524">
    <property type="term" value="F:ATP binding"/>
    <property type="evidence" value="ECO:0007669"/>
    <property type="project" value="UniProtKB-KW"/>
</dbReference>
<keyword evidence="2" id="KW-0547">Nucleotide-binding</keyword>
<evidence type="ECO:0000313" key="6">
    <source>
        <dbReference type="Proteomes" id="UP000887578"/>
    </source>
</evidence>
<sequence>MLNKERCNATTRNDTIKIFNEQLEELEKVAKLIKSKYTNGYIKPFEEAKEDAIKFADIILNISLLRIQWFLAKIVKDKPSNDVMNKQMSDLFYNIIPFAKILIFNIIVETNLIHSHNNLVGKISDIRNAAMALGGTGIIDDEIRKCENLVEQLLELREPANDIDKKIEEPLPYIEHMIHDDLLLPKLNNVQTMLDKKRRSLENRAIVETLAPQIKLITANLKQNLDDYETIFTKDLKHQQRAFNDFTQQRHKFEEYNKKIPEGPEGNEIRKIIQENLSRHSNILEKLENVISKKAAAHALFISSKCALEKELSFLNSDITTIESDIDDATLNTLQEQLNPCEMPNRDFKSIVTDWEQTNECFENNLNNLLNEINEERGITDDINKITGEILHLYNDMSSFTRENLIDILDKTLPTFHSEAERLIKMDTDAIRNRRIVIRDKKPSLQDIDFKKCLNELEKTVRQNIEAIDSEKFDTKFLYTIPQPITTDEENFNVIGIDLGMTRCCVAVKRKYGIQTVALENIGGRMLPSYIGYDEQHTKCGQIVIDRLRYFPEAVVFDLKRIIGRNAVAADKIWPFKVITIDKNLMIKLNTPYGEVTKKQKLQQIY</sequence>
<keyword evidence="3" id="KW-0067">ATP-binding</keyword>
<dbReference type="Pfam" id="PF00012">
    <property type="entry name" value="HSP70"/>
    <property type="match status" value="1"/>
</dbReference>
<protein>
    <recommendedName>
        <fullName evidence="5">Nuclear anchorage protein 1 spectrin-like repeat domain-containing protein</fullName>
    </recommendedName>
</protein>
<proteinExistence type="inferred from homology"/>
<keyword evidence="6" id="KW-1185">Reference proteome</keyword>
<dbReference type="InterPro" id="IPR057134">
    <property type="entry name" value="Spectrin_Anc-1_3"/>
</dbReference>
<dbReference type="InterPro" id="IPR043129">
    <property type="entry name" value="ATPase_NBD"/>
</dbReference>
<evidence type="ECO:0000256" key="3">
    <source>
        <dbReference type="ARBA" id="ARBA00022840"/>
    </source>
</evidence>
<dbReference type="Pfam" id="PF24611">
    <property type="entry name" value="Spectrin_Anc-1"/>
    <property type="match status" value="1"/>
</dbReference>
<keyword evidence="4" id="KW-0175">Coiled coil</keyword>
<evidence type="ECO:0000313" key="7">
    <source>
        <dbReference type="WBParaSite" id="PDA_v2.g29929.t1"/>
    </source>
</evidence>